<keyword evidence="2" id="KW-0812">Transmembrane</keyword>
<dbReference type="PANTHER" id="PTHR33098:SF109">
    <property type="entry name" value="OS07G0563400 PROTEIN"/>
    <property type="match status" value="1"/>
</dbReference>
<protein>
    <submittedName>
        <fullName evidence="5">Uncharacterized protein LOC105055449</fullName>
    </submittedName>
</protein>
<dbReference type="FunCoup" id="A0A6I9S1M7">
    <property type="interactions" value="231"/>
</dbReference>
<evidence type="ECO:0000256" key="1">
    <source>
        <dbReference type="SAM" id="MobiDB-lite"/>
    </source>
</evidence>
<dbReference type="AlphaFoldDB" id="A0A6I9S1M7"/>
<evidence type="ECO:0000259" key="3">
    <source>
        <dbReference type="Pfam" id="PF14364"/>
    </source>
</evidence>
<dbReference type="OrthoDB" id="776862at2759"/>
<dbReference type="RefSeq" id="XP_010935560.1">
    <property type="nucleotide sequence ID" value="XM_010937258.3"/>
</dbReference>
<dbReference type="InParanoid" id="A0A6I9S1M7"/>
<keyword evidence="4" id="KW-1185">Reference proteome</keyword>
<organism evidence="4 5">
    <name type="scientific">Elaeis guineensis var. tenera</name>
    <name type="common">Oil palm</name>
    <dbReference type="NCBI Taxonomy" id="51953"/>
    <lineage>
        <taxon>Eukaryota</taxon>
        <taxon>Viridiplantae</taxon>
        <taxon>Streptophyta</taxon>
        <taxon>Embryophyta</taxon>
        <taxon>Tracheophyta</taxon>
        <taxon>Spermatophyta</taxon>
        <taxon>Magnoliopsida</taxon>
        <taxon>Liliopsida</taxon>
        <taxon>Arecaceae</taxon>
        <taxon>Arecoideae</taxon>
        <taxon>Cocoseae</taxon>
        <taxon>Elaeidinae</taxon>
        <taxon>Elaeis</taxon>
    </lineage>
</organism>
<dbReference type="PANTHER" id="PTHR33098">
    <property type="entry name" value="COTTON FIBER (DUF761)"/>
    <property type="match status" value="1"/>
</dbReference>
<feature type="region of interest" description="Disordered" evidence="1">
    <location>
        <begin position="88"/>
        <end position="164"/>
    </location>
</feature>
<feature type="domain" description="DUF4408" evidence="3">
    <location>
        <begin position="52"/>
        <end position="82"/>
    </location>
</feature>
<feature type="transmembrane region" description="Helical" evidence="2">
    <location>
        <begin position="63"/>
        <end position="81"/>
    </location>
</feature>
<sequence>MAVLPRSPPKTGLHSAIWAAKLAFLIAGIFSIAAFARIAVPYTAAFLAFVLPRAWAALRTWLVPPYLFITVHLIIIVIWKLSDQKHPHSWPADKSPDSSQPLKPKDFGTSPLPRKPSPEIWPETSSDPPESDAATPAPAKEPGEPSSPSDVSCLTTDSGEKSTAVSILDVKKSIAPAPESVEPVEEEEPAALAPALGVEIEENDSMDDTWKAIMERSMSRSSRSEVATARGMIRAAPAAVDPDEMNRRFEDFIKKKKDEIRLQRHESDLRRFEMVNRPLY</sequence>
<dbReference type="InterPro" id="IPR008480">
    <property type="entry name" value="DUF761_pln"/>
</dbReference>
<dbReference type="GeneID" id="105055449"/>
<evidence type="ECO:0000256" key="2">
    <source>
        <dbReference type="SAM" id="Phobius"/>
    </source>
</evidence>
<keyword evidence="2" id="KW-0472">Membrane</keyword>
<keyword evidence="2" id="KW-1133">Transmembrane helix</keyword>
<dbReference type="KEGG" id="egu:105055449"/>
<feature type="compositionally biased region" description="Polar residues" evidence="1">
    <location>
        <begin position="146"/>
        <end position="164"/>
    </location>
</feature>
<accession>A0A6I9S1M7</accession>
<evidence type="ECO:0000313" key="5">
    <source>
        <dbReference type="RefSeq" id="XP_010935560.1"/>
    </source>
</evidence>
<proteinExistence type="predicted"/>
<dbReference type="Pfam" id="PF14364">
    <property type="entry name" value="DUF4408"/>
    <property type="match status" value="1"/>
</dbReference>
<dbReference type="InterPro" id="IPR025520">
    <property type="entry name" value="DUF4408"/>
</dbReference>
<gene>
    <name evidence="5" type="primary">LOC105055449</name>
</gene>
<name>A0A6I9S1M7_ELAGV</name>
<dbReference type="Pfam" id="PF05553">
    <property type="entry name" value="DUF761"/>
    <property type="match status" value="1"/>
</dbReference>
<evidence type="ECO:0000313" key="4">
    <source>
        <dbReference type="Proteomes" id="UP000504607"/>
    </source>
</evidence>
<reference evidence="5" key="1">
    <citation type="submission" date="2025-08" db="UniProtKB">
        <authorList>
            <consortium name="RefSeq"/>
        </authorList>
    </citation>
    <scope>IDENTIFICATION</scope>
</reference>
<dbReference type="Proteomes" id="UP000504607">
    <property type="component" value="Chromosome 12"/>
</dbReference>
<feature type="transmembrane region" description="Helical" evidence="2">
    <location>
        <begin position="22"/>
        <end position="51"/>
    </location>
</feature>